<evidence type="ECO:0000256" key="4">
    <source>
        <dbReference type="ARBA" id="ARBA00022679"/>
    </source>
</evidence>
<comment type="caution">
    <text evidence="7">The sequence shown here is derived from an EMBL/GenBank/DDBJ whole genome shotgun (WGS) entry which is preliminary data.</text>
</comment>
<dbReference type="PIRSF" id="PIRSF000398">
    <property type="entry name" value="M_m6A_EcoRV"/>
    <property type="match status" value="1"/>
</dbReference>
<evidence type="ECO:0000256" key="1">
    <source>
        <dbReference type="ARBA" id="ARBA00006594"/>
    </source>
</evidence>
<organism evidence="7 8">
    <name type="scientific">Luteimonas terricola</name>
    <dbReference type="NCBI Taxonomy" id="645597"/>
    <lineage>
        <taxon>Bacteria</taxon>
        <taxon>Pseudomonadati</taxon>
        <taxon>Pseudomonadota</taxon>
        <taxon>Gammaproteobacteria</taxon>
        <taxon>Lysobacterales</taxon>
        <taxon>Lysobacteraceae</taxon>
        <taxon>Luteimonas</taxon>
    </lineage>
</organism>
<gene>
    <name evidence="7" type="ORF">GCM10011394_10390</name>
</gene>
<proteinExistence type="inferred from homology"/>
<comment type="catalytic activity">
    <reaction evidence="6">
        <text>a 2'-deoxyadenosine in DNA + S-adenosyl-L-methionine = an N(6)-methyl-2'-deoxyadenosine in DNA + S-adenosyl-L-homocysteine + H(+)</text>
        <dbReference type="Rhea" id="RHEA:15197"/>
        <dbReference type="Rhea" id="RHEA-COMP:12418"/>
        <dbReference type="Rhea" id="RHEA-COMP:12419"/>
        <dbReference type="ChEBI" id="CHEBI:15378"/>
        <dbReference type="ChEBI" id="CHEBI:57856"/>
        <dbReference type="ChEBI" id="CHEBI:59789"/>
        <dbReference type="ChEBI" id="CHEBI:90615"/>
        <dbReference type="ChEBI" id="CHEBI:90616"/>
        <dbReference type="EC" id="2.1.1.72"/>
    </reaction>
</comment>
<evidence type="ECO:0000256" key="6">
    <source>
        <dbReference type="ARBA" id="ARBA00047942"/>
    </source>
</evidence>
<keyword evidence="8" id="KW-1185">Reference proteome</keyword>
<keyword evidence="5" id="KW-0949">S-adenosyl-L-methionine</keyword>
<accession>A0ABQ2EAA6</accession>
<dbReference type="PRINTS" id="PR00505">
    <property type="entry name" value="D12N6MTFRASE"/>
</dbReference>
<dbReference type="InterPro" id="IPR029063">
    <property type="entry name" value="SAM-dependent_MTases_sf"/>
</dbReference>
<dbReference type="PANTHER" id="PTHR30481">
    <property type="entry name" value="DNA ADENINE METHYLASE"/>
    <property type="match status" value="1"/>
</dbReference>
<dbReference type="GO" id="GO:0008168">
    <property type="term" value="F:methyltransferase activity"/>
    <property type="evidence" value="ECO:0007669"/>
    <property type="project" value="UniProtKB-KW"/>
</dbReference>
<sequence>MDVQRKKTSAEHSFHTPLRYPGGKGKLARYVANVMEENGLCGGTYVEPYAGGAAVAVSLLLSGHARRIHINDLSPQVHAFWRAVLDETEELLALIHDTPVTMANWKKMRGVFSDAEASPLELGFATFFLNRTNRSGILKAGVIGGKDQSGPWKLDARYNKHDLARRIKTIADKRSAIHLHCKDARQLVNRLAPQIAELNLVYLDPPYFQKGQDLYLNFYEEDDHAKLASTLTCLPSRVRWMLSYDAHPRIASLYKKFKGFEYTLNYTAQDRTRGRELIFFSRGMRIPKLAGSMRAVNEAA</sequence>
<comment type="similarity">
    <text evidence="1">Belongs to the N(4)/N(6)-methyltransferase family.</text>
</comment>
<dbReference type="Pfam" id="PF02086">
    <property type="entry name" value="MethyltransfD12"/>
    <property type="match status" value="1"/>
</dbReference>
<dbReference type="RefSeq" id="WP_132985014.1">
    <property type="nucleotide sequence ID" value="NZ_BMME01000001.1"/>
</dbReference>
<dbReference type="Proteomes" id="UP000599009">
    <property type="component" value="Unassembled WGS sequence"/>
</dbReference>
<dbReference type="EMBL" id="BMME01000001">
    <property type="protein sequence ID" value="GGK03244.1"/>
    <property type="molecule type" value="Genomic_DNA"/>
</dbReference>
<dbReference type="PANTHER" id="PTHR30481:SF2">
    <property type="entry name" value="SITE-SPECIFIC DNA-METHYLTRANSFERASE (ADENINE-SPECIFIC)"/>
    <property type="match status" value="1"/>
</dbReference>
<evidence type="ECO:0000256" key="5">
    <source>
        <dbReference type="ARBA" id="ARBA00022691"/>
    </source>
</evidence>
<dbReference type="InterPro" id="IPR012263">
    <property type="entry name" value="M_m6A_EcoRV"/>
</dbReference>
<dbReference type="InterPro" id="IPR012327">
    <property type="entry name" value="MeTrfase_D12"/>
</dbReference>
<evidence type="ECO:0000313" key="8">
    <source>
        <dbReference type="Proteomes" id="UP000599009"/>
    </source>
</evidence>
<dbReference type="EC" id="2.1.1.72" evidence="2"/>
<protein>
    <recommendedName>
        <fullName evidence="2">site-specific DNA-methyltransferase (adenine-specific)</fullName>
        <ecNumber evidence="2">2.1.1.72</ecNumber>
    </recommendedName>
</protein>
<name>A0ABQ2EAA6_9GAMM</name>
<dbReference type="Gene3D" id="1.10.1020.10">
    <property type="entry name" value="Adenine-specific Methyltransferase, Domain 2"/>
    <property type="match status" value="1"/>
</dbReference>
<evidence type="ECO:0000256" key="3">
    <source>
        <dbReference type="ARBA" id="ARBA00022603"/>
    </source>
</evidence>
<reference evidence="8" key="1">
    <citation type="journal article" date="2019" name="Int. J. Syst. Evol. Microbiol.">
        <title>The Global Catalogue of Microorganisms (GCM) 10K type strain sequencing project: providing services to taxonomists for standard genome sequencing and annotation.</title>
        <authorList>
            <consortium name="The Broad Institute Genomics Platform"/>
            <consortium name="The Broad Institute Genome Sequencing Center for Infectious Disease"/>
            <person name="Wu L."/>
            <person name="Ma J."/>
        </authorList>
    </citation>
    <scope>NUCLEOTIDE SEQUENCE [LARGE SCALE GENOMIC DNA]</scope>
    <source>
        <strain evidence="8">CGMCC 1.8985</strain>
    </source>
</reference>
<dbReference type="Gene3D" id="3.40.50.150">
    <property type="entry name" value="Vaccinia Virus protein VP39"/>
    <property type="match status" value="1"/>
</dbReference>
<evidence type="ECO:0000256" key="2">
    <source>
        <dbReference type="ARBA" id="ARBA00011900"/>
    </source>
</evidence>
<dbReference type="InterPro" id="IPR023095">
    <property type="entry name" value="Ade_MeTrfase_dom_2"/>
</dbReference>
<keyword evidence="4" id="KW-0808">Transferase</keyword>
<dbReference type="SUPFAM" id="SSF53335">
    <property type="entry name" value="S-adenosyl-L-methionine-dependent methyltransferases"/>
    <property type="match status" value="1"/>
</dbReference>
<keyword evidence="3 7" id="KW-0489">Methyltransferase</keyword>
<evidence type="ECO:0000313" key="7">
    <source>
        <dbReference type="EMBL" id="GGK03244.1"/>
    </source>
</evidence>
<dbReference type="GO" id="GO:0032259">
    <property type="term" value="P:methylation"/>
    <property type="evidence" value="ECO:0007669"/>
    <property type="project" value="UniProtKB-KW"/>
</dbReference>